<accession>R0JWY4</accession>
<feature type="compositionally biased region" description="Basic and acidic residues" evidence="1">
    <location>
        <begin position="96"/>
        <end position="106"/>
    </location>
</feature>
<feature type="compositionally biased region" description="Low complexity" evidence="1">
    <location>
        <begin position="269"/>
        <end position="285"/>
    </location>
</feature>
<dbReference type="EMBL" id="KB743004">
    <property type="protein sequence ID" value="EOB02076.1"/>
    <property type="molecule type" value="Genomic_DNA"/>
</dbReference>
<evidence type="ECO:0000313" key="2">
    <source>
        <dbReference type="EMBL" id="EOB02076.1"/>
    </source>
</evidence>
<dbReference type="AlphaFoldDB" id="R0JWY4"/>
<sequence length="345" mass="37995">MGILVRLETALCCVTNRRGDMLLRVVVWQHTVLMKDDGLPITAEKPQAVLLCGRLTFTFLPRGACGPHIAIREACTRSALPKLGLSASPSHCPPSSRREARDHEHTEYAEAHLSLSLLYSQMEITIKKRPTELFAHHPEPENKVTPLKQADSSLQQFRGNRHSPYSATETYTCKSHGDYTLQRQGKNPAQQLDVSLTPLLLLLEIKALAASLRWRSWFPTYPKLALNKRNYSGGGKGLLTGCSALQLELTQFLPGQLCHNSAAKAGPLLPDSAPAASASADSTLAKQQRRLEAPSGQHPPSISAAVLSVRQHPESILIGNCEDVFGKEIYDNEYIGRRCKHKLSD</sequence>
<gene>
    <name evidence="2" type="ORF">Anapl_15251</name>
</gene>
<organism evidence="2 3">
    <name type="scientific">Anas platyrhynchos</name>
    <name type="common">Mallard</name>
    <name type="synonym">Anas boschas</name>
    <dbReference type="NCBI Taxonomy" id="8839"/>
    <lineage>
        <taxon>Eukaryota</taxon>
        <taxon>Metazoa</taxon>
        <taxon>Chordata</taxon>
        <taxon>Craniata</taxon>
        <taxon>Vertebrata</taxon>
        <taxon>Euteleostomi</taxon>
        <taxon>Archelosauria</taxon>
        <taxon>Archosauria</taxon>
        <taxon>Dinosauria</taxon>
        <taxon>Saurischia</taxon>
        <taxon>Theropoda</taxon>
        <taxon>Coelurosauria</taxon>
        <taxon>Aves</taxon>
        <taxon>Neognathae</taxon>
        <taxon>Galloanserae</taxon>
        <taxon>Anseriformes</taxon>
        <taxon>Anatidae</taxon>
        <taxon>Anatinae</taxon>
        <taxon>Anas</taxon>
    </lineage>
</organism>
<dbReference type="Proteomes" id="UP000296049">
    <property type="component" value="Unassembled WGS sequence"/>
</dbReference>
<feature type="region of interest" description="Disordered" evidence="1">
    <location>
        <begin position="86"/>
        <end position="106"/>
    </location>
</feature>
<evidence type="ECO:0000256" key="1">
    <source>
        <dbReference type="SAM" id="MobiDB-lite"/>
    </source>
</evidence>
<reference evidence="3" key="1">
    <citation type="journal article" date="2013" name="Nat. Genet.">
        <title>The duck genome and transcriptome provide insight into an avian influenza virus reservoir species.</title>
        <authorList>
            <person name="Huang Y."/>
            <person name="Li Y."/>
            <person name="Burt D.W."/>
            <person name="Chen H."/>
            <person name="Zhang Y."/>
            <person name="Qian W."/>
            <person name="Kim H."/>
            <person name="Gan S."/>
            <person name="Zhao Y."/>
            <person name="Li J."/>
            <person name="Yi K."/>
            <person name="Feng H."/>
            <person name="Zhu P."/>
            <person name="Li B."/>
            <person name="Liu Q."/>
            <person name="Fairley S."/>
            <person name="Magor K.E."/>
            <person name="Du Z."/>
            <person name="Hu X."/>
            <person name="Goodman L."/>
            <person name="Tafer H."/>
            <person name="Vignal A."/>
            <person name="Lee T."/>
            <person name="Kim K.W."/>
            <person name="Sheng Z."/>
            <person name="An Y."/>
            <person name="Searle S."/>
            <person name="Herrero J."/>
            <person name="Groenen M.A."/>
            <person name="Crooijmans R.P."/>
            <person name="Faraut T."/>
            <person name="Cai Q."/>
            <person name="Webster R.G."/>
            <person name="Aldridge J.R."/>
            <person name="Warren W.C."/>
            <person name="Bartschat S."/>
            <person name="Kehr S."/>
            <person name="Marz M."/>
            <person name="Stadler P.F."/>
            <person name="Smith J."/>
            <person name="Kraus R.H."/>
            <person name="Zhao Y."/>
            <person name="Ren L."/>
            <person name="Fei J."/>
            <person name="Morisson M."/>
            <person name="Kaiser P."/>
            <person name="Griffin D.K."/>
            <person name="Rao M."/>
            <person name="Pitel F."/>
            <person name="Wang J."/>
            <person name="Li N."/>
        </authorList>
    </citation>
    <scope>NUCLEOTIDE SEQUENCE [LARGE SCALE GENOMIC DNA]</scope>
</reference>
<evidence type="ECO:0000313" key="3">
    <source>
        <dbReference type="Proteomes" id="UP000296049"/>
    </source>
</evidence>
<feature type="region of interest" description="Disordered" evidence="1">
    <location>
        <begin position="269"/>
        <end position="299"/>
    </location>
</feature>
<protein>
    <submittedName>
        <fullName evidence="2">Uncharacterized protein</fullName>
    </submittedName>
</protein>
<proteinExistence type="predicted"/>
<keyword evidence="3" id="KW-1185">Reference proteome</keyword>
<name>R0JWY4_ANAPL</name>